<feature type="region of interest" description="Disordered" evidence="1">
    <location>
        <begin position="157"/>
        <end position="178"/>
    </location>
</feature>
<evidence type="ECO:0000313" key="4">
    <source>
        <dbReference type="Proteomes" id="UP000199181"/>
    </source>
</evidence>
<dbReference type="SUPFAM" id="SSF54637">
    <property type="entry name" value="Thioesterase/thiol ester dehydrase-isomerase"/>
    <property type="match status" value="1"/>
</dbReference>
<dbReference type="PRINTS" id="PR01483">
    <property type="entry name" value="FASYNTHASE"/>
</dbReference>
<dbReference type="GO" id="GO:0004312">
    <property type="term" value="F:fatty acid synthase activity"/>
    <property type="evidence" value="ECO:0007669"/>
    <property type="project" value="InterPro"/>
</dbReference>
<evidence type="ECO:0000259" key="2">
    <source>
        <dbReference type="Pfam" id="PF01575"/>
    </source>
</evidence>
<dbReference type="Gene3D" id="3.10.129.10">
    <property type="entry name" value="Hotdog Thioesterase"/>
    <property type="match status" value="1"/>
</dbReference>
<dbReference type="Proteomes" id="UP000199181">
    <property type="component" value="Unassembled WGS sequence"/>
</dbReference>
<dbReference type="GO" id="GO:0005835">
    <property type="term" value="C:fatty acid synthase complex"/>
    <property type="evidence" value="ECO:0007669"/>
    <property type="project" value="InterPro"/>
</dbReference>
<sequence>MSLPVSLELDALPSLGVQLVRAAVARKPSRAAEVPRLEVRVRHVVAEPQRLARYRAVCGFEADGFLPATYPQVLATPLHMALLNRPEFPYRLLGMIHIRNVIRQMRRLPDDAPLAISCFLEGQREVRLGRELDLSTHVEVEGVRVWEAVTTMLRRLPGGDASRKERKASEEEGAAFRDSRPAHWTVPAGVGRRYARASGDYNPIHLSALAARPFGFPRAIAHGMWTLSRCLAEMGEAGEVPALTLTCEFRRPLFLPSRVRFQTARQEEAIAFRVSAEEGVVHLEGSLR</sequence>
<dbReference type="EMBL" id="FOIJ01000002">
    <property type="protein sequence ID" value="SET29490.1"/>
    <property type="molecule type" value="Genomic_DNA"/>
</dbReference>
<dbReference type="AlphaFoldDB" id="A0A1I0DC07"/>
<reference evidence="4" key="1">
    <citation type="submission" date="2016-10" db="EMBL/GenBank/DDBJ databases">
        <authorList>
            <person name="Varghese N."/>
            <person name="Submissions S."/>
        </authorList>
    </citation>
    <scope>NUCLEOTIDE SEQUENCE [LARGE SCALE GENOMIC DNA]</scope>
    <source>
        <strain evidence="4">DSM 16858</strain>
    </source>
</reference>
<protein>
    <submittedName>
        <fullName evidence="3">Acyl dehydratase</fullName>
    </submittedName>
</protein>
<dbReference type="PANTHER" id="PTHR43841:SF1">
    <property type="entry name" value="3-HYDROXYACYL-THIOESTER DEHYDRATASE X"/>
    <property type="match status" value="1"/>
</dbReference>
<evidence type="ECO:0000256" key="1">
    <source>
        <dbReference type="SAM" id="MobiDB-lite"/>
    </source>
</evidence>
<feature type="domain" description="MaoC-like" evidence="2">
    <location>
        <begin position="192"/>
        <end position="276"/>
    </location>
</feature>
<dbReference type="Pfam" id="PF01575">
    <property type="entry name" value="MaoC_dehydratas"/>
    <property type="match status" value="1"/>
</dbReference>
<organism evidence="3 4">
    <name type="scientific">Stigmatella erecta</name>
    <dbReference type="NCBI Taxonomy" id="83460"/>
    <lineage>
        <taxon>Bacteria</taxon>
        <taxon>Pseudomonadati</taxon>
        <taxon>Myxococcota</taxon>
        <taxon>Myxococcia</taxon>
        <taxon>Myxococcales</taxon>
        <taxon>Cystobacterineae</taxon>
        <taxon>Archangiaceae</taxon>
        <taxon>Stigmatella</taxon>
    </lineage>
</organism>
<dbReference type="InterPro" id="IPR029069">
    <property type="entry name" value="HotDog_dom_sf"/>
</dbReference>
<keyword evidence="4" id="KW-1185">Reference proteome</keyword>
<dbReference type="InterPro" id="IPR003965">
    <property type="entry name" value="Fatty_acid_synthase"/>
</dbReference>
<proteinExistence type="predicted"/>
<gene>
    <name evidence="3" type="ORF">SAMN05443639_102457</name>
</gene>
<evidence type="ECO:0000313" key="3">
    <source>
        <dbReference type="EMBL" id="SET29490.1"/>
    </source>
</evidence>
<accession>A0A1I0DC07</accession>
<dbReference type="InterPro" id="IPR002539">
    <property type="entry name" value="MaoC-like_dom"/>
</dbReference>
<dbReference type="RefSeq" id="WP_093516721.1">
    <property type="nucleotide sequence ID" value="NZ_FOIJ01000002.1"/>
</dbReference>
<dbReference type="PANTHER" id="PTHR43841">
    <property type="entry name" value="3-HYDROXYACYL-THIOESTER DEHYDRATASE HTDX-RELATED"/>
    <property type="match status" value="1"/>
</dbReference>
<name>A0A1I0DC07_9BACT</name>
<feature type="compositionally biased region" description="Basic and acidic residues" evidence="1">
    <location>
        <begin position="161"/>
        <end position="178"/>
    </location>
</feature>
<dbReference type="GO" id="GO:0006633">
    <property type="term" value="P:fatty acid biosynthetic process"/>
    <property type="evidence" value="ECO:0007669"/>
    <property type="project" value="InterPro"/>
</dbReference>